<reference evidence="1" key="1">
    <citation type="submission" date="2021-06" db="EMBL/GenBank/DDBJ databases">
        <authorList>
            <person name="Kallberg Y."/>
            <person name="Tangrot J."/>
            <person name="Rosling A."/>
        </authorList>
    </citation>
    <scope>NUCLEOTIDE SEQUENCE</scope>
    <source>
        <strain evidence="1">CL356</strain>
    </source>
</reference>
<sequence>MTIRESELMNTINAATAIIGQRSDLRQSVVSSHPGNSIVTSDAKSSSDLASTSDGVGVGTVAAHQSSTSRAPPISTIPEGEGNSGDEELRDTQSQPAVVAATNDEEAGGGSRYRGSVYESGVPYRARFPFVARDDELGFEVGDIIYVTDTSDEVWWKGAKDDGTGKFVLGFFPKTYVVPENES</sequence>
<proteinExistence type="predicted"/>
<name>A0ACA9M1B4_9GLOM</name>
<organism evidence="1 2">
    <name type="scientific">Acaulospora colombiana</name>
    <dbReference type="NCBI Taxonomy" id="27376"/>
    <lineage>
        <taxon>Eukaryota</taxon>
        <taxon>Fungi</taxon>
        <taxon>Fungi incertae sedis</taxon>
        <taxon>Mucoromycota</taxon>
        <taxon>Glomeromycotina</taxon>
        <taxon>Glomeromycetes</taxon>
        <taxon>Diversisporales</taxon>
        <taxon>Acaulosporaceae</taxon>
        <taxon>Acaulospora</taxon>
    </lineage>
</organism>
<dbReference type="Proteomes" id="UP000789525">
    <property type="component" value="Unassembled WGS sequence"/>
</dbReference>
<gene>
    <name evidence="1" type="ORF">ACOLOM_LOCUS5323</name>
</gene>
<keyword evidence="2" id="KW-1185">Reference proteome</keyword>
<comment type="caution">
    <text evidence="1">The sequence shown here is derived from an EMBL/GenBank/DDBJ whole genome shotgun (WGS) entry which is preliminary data.</text>
</comment>
<dbReference type="EMBL" id="CAJVPT010009615">
    <property type="protein sequence ID" value="CAG8563360.1"/>
    <property type="molecule type" value="Genomic_DNA"/>
</dbReference>
<evidence type="ECO:0000313" key="2">
    <source>
        <dbReference type="Proteomes" id="UP000789525"/>
    </source>
</evidence>
<accession>A0ACA9M1B4</accession>
<evidence type="ECO:0000313" key="1">
    <source>
        <dbReference type="EMBL" id="CAG8563360.1"/>
    </source>
</evidence>
<protein>
    <submittedName>
        <fullName evidence="1">12818_t:CDS:1</fullName>
    </submittedName>
</protein>